<evidence type="ECO:0000313" key="1">
    <source>
        <dbReference type="EMBL" id="RGR67689.1"/>
    </source>
</evidence>
<sequence>MKKIYSKITKERQKQFQIETYITQDGDEKQVVKKALTPECIEHIQGMQRYYEKHRSANFLCPSRMISEKEVAFEFLQGKSLCNEMLEALAQRAEAKFISYLRIYDEIIRQNVQVVKGPFMAENGFEEIFGNVAFEDEIEYATGLNIDMAFDNIIRDESDGSYKIIDYEWVFPLNIPIKFVIYRAVLAFYTRNASAMKDIIGLGEIYGCFDITDSETIIFDHMNEAFNAYVYGGQDGYNSSVIAYKKEVYDVKKLLPEENLFLQVFLNDGTKYLEGRAITNHVIGKRVKMDIPLEFTQKVSEIRVDPLNVSCVLKNLQVKVVTKENDEYEIKEYQHNAIITKDNDFIFVSEDPQLIFQNCWENQLKMIKIRFTIQEAGLQDNPMLVALSEIKNQMNQIETQMRKVEGELEYIKGTKVYKTLLERKVDKVLGENE</sequence>
<organism evidence="1 2">
    <name type="scientific">Roseburia inulinivorans</name>
    <dbReference type="NCBI Taxonomy" id="360807"/>
    <lineage>
        <taxon>Bacteria</taxon>
        <taxon>Bacillati</taxon>
        <taxon>Bacillota</taxon>
        <taxon>Clostridia</taxon>
        <taxon>Lachnospirales</taxon>
        <taxon>Lachnospiraceae</taxon>
        <taxon>Roseburia</taxon>
    </lineage>
</organism>
<dbReference type="RefSeq" id="WP_118126203.1">
    <property type="nucleotide sequence ID" value="NZ_QRUN01000013.1"/>
</dbReference>
<reference evidence="1 2" key="1">
    <citation type="submission" date="2018-08" db="EMBL/GenBank/DDBJ databases">
        <title>A genome reference for cultivated species of the human gut microbiota.</title>
        <authorList>
            <person name="Zou Y."/>
            <person name="Xue W."/>
            <person name="Luo G."/>
        </authorList>
    </citation>
    <scope>NUCLEOTIDE SEQUENCE [LARGE SCALE GENOMIC DNA]</scope>
    <source>
        <strain evidence="1 2">AF24-4</strain>
    </source>
</reference>
<name>A0A3R5ZE10_9FIRM</name>
<accession>A0A3R5ZE10</accession>
<dbReference type="AlphaFoldDB" id="A0A3R5ZE10"/>
<evidence type="ECO:0000313" key="2">
    <source>
        <dbReference type="Proteomes" id="UP000285820"/>
    </source>
</evidence>
<proteinExistence type="predicted"/>
<dbReference type="EMBL" id="QRUN01000013">
    <property type="protein sequence ID" value="RGR67689.1"/>
    <property type="molecule type" value="Genomic_DNA"/>
</dbReference>
<comment type="caution">
    <text evidence="1">The sequence shown here is derived from an EMBL/GenBank/DDBJ whole genome shotgun (WGS) entry which is preliminary data.</text>
</comment>
<protein>
    <submittedName>
        <fullName evidence="1">Uncharacterized protein</fullName>
    </submittedName>
</protein>
<gene>
    <name evidence="1" type="ORF">DWY29_10005</name>
</gene>
<dbReference type="Proteomes" id="UP000285820">
    <property type="component" value="Unassembled WGS sequence"/>
</dbReference>